<reference evidence="2 3" key="1">
    <citation type="submission" date="2014-04" db="EMBL/GenBank/DDBJ databases">
        <authorList>
            <consortium name="DOE Joint Genome Institute"/>
            <person name="Kuo A."/>
            <person name="Martino E."/>
            <person name="Perotto S."/>
            <person name="Kohler A."/>
            <person name="Nagy L.G."/>
            <person name="Floudas D."/>
            <person name="Copeland A."/>
            <person name="Barry K.W."/>
            <person name="Cichocki N."/>
            <person name="Veneault-Fourrey C."/>
            <person name="LaButti K."/>
            <person name="Lindquist E.A."/>
            <person name="Lipzen A."/>
            <person name="Lundell T."/>
            <person name="Morin E."/>
            <person name="Murat C."/>
            <person name="Sun H."/>
            <person name="Tunlid A."/>
            <person name="Henrissat B."/>
            <person name="Grigoriev I.V."/>
            <person name="Hibbett D.S."/>
            <person name="Martin F."/>
            <person name="Nordberg H.P."/>
            <person name="Cantor M.N."/>
            <person name="Hua S.X."/>
        </authorList>
    </citation>
    <scope>NUCLEOTIDE SEQUENCE [LARGE SCALE GENOMIC DNA]</scope>
    <source>
        <strain evidence="2 3">Zn</strain>
    </source>
</reference>
<sequence>MAGNQGQGNALAAPPPTLPNSRRERIRLSFGENRRIVNTIMVKFTPLSDVTVPVGLDLPEGEQVFCRTFTISFRQEYWNPEQEMLLQAAGNPMGWGVSILKSLGLEPRSDEPASNPASNNVSTNAIPVRMTIRCEAISFYITVIHYLEPDSSMNRFMDIIFEE</sequence>
<name>A0A0C3C898_OIDMZ</name>
<keyword evidence="3" id="KW-1185">Reference proteome</keyword>
<feature type="compositionally biased region" description="Low complexity" evidence="1">
    <location>
        <begin position="1"/>
        <end position="12"/>
    </location>
</feature>
<evidence type="ECO:0000256" key="1">
    <source>
        <dbReference type="SAM" id="MobiDB-lite"/>
    </source>
</evidence>
<feature type="region of interest" description="Disordered" evidence="1">
    <location>
        <begin position="1"/>
        <end position="21"/>
    </location>
</feature>
<dbReference type="EMBL" id="KN832888">
    <property type="protein sequence ID" value="KIM95093.1"/>
    <property type="molecule type" value="Genomic_DNA"/>
</dbReference>
<dbReference type="Proteomes" id="UP000054321">
    <property type="component" value="Unassembled WGS sequence"/>
</dbReference>
<accession>A0A0C3C898</accession>
<evidence type="ECO:0000313" key="3">
    <source>
        <dbReference type="Proteomes" id="UP000054321"/>
    </source>
</evidence>
<dbReference type="AlphaFoldDB" id="A0A0C3C898"/>
<organism evidence="2 3">
    <name type="scientific">Oidiodendron maius (strain Zn)</name>
    <dbReference type="NCBI Taxonomy" id="913774"/>
    <lineage>
        <taxon>Eukaryota</taxon>
        <taxon>Fungi</taxon>
        <taxon>Dikarya</taxon>
        <taxon>Ascomycota</taxon>
        <taxon>Pezizomycotina</taxon>
        <taxon>Leotiomycetes</taxon>
        <taxon>Leotiomycetes incertae sedis</taxon>
        <taxon>Myxotrichaceae</taxon>
        <taxon>Oidiodendron</taxon>
    </lineage>
</organism>
<dbReference type="HOGENOM" id="CLU_1627585_0_0_1"/>
<dbReference type="InParanoid" id="A0A0C3C898"/>
<evidence type="ECO:0000313" key="2">
    <source>
        <dbReference type="EMBL" id="KIM95093.1"/>
    </source>
</evidence>
<proteinExistence type="predicted"/>
<reference evidence="3" key="2">
    <citation type="submission" date="2015-01" db="EMBL/GenBank/DDBJ databases">
        <title>Evolutionary Origins and Diversification of the Mycorrhizal Mutualists.</title>
        <authorList>
            <consortium name="DOE Joint Genome Institute"/>
            <consortium name="Mycorrhizal Genomics Consortium"/>
            <person name="Kohler A."/>
            <person name="Kuo A."/>
            <person name="Nagy L.G."/>
            <person name="Floudas D."/>
            <person name="Copeland A."/>
            <person name="Barry K.W."/>
            <person name="Cichocki N."/>
            <person name="Veneault-Fourrey C."/>
            <person name="LaButti K."/>
            <person name="Lindquist E.A."/>
            <person name="Lipzen A."/>
            <person name="Lundell T."/>
            <person name="Morin E."/>
            <person name="Murat C."/>
            <person name="Riley R."/>
            <person name="Ohm R."/>
            <person name="Sun H."/>
            <person name="Tunlid A."/>
            <person name="Henrissat B."/>
            <person name="Grigoriev I.V."/>
            <person name="Hibbett D.S."/>
            <person name="Martin F."/>
        </authorList>
    </citation>
    <scope>NUCLEOTIDE SEQUENCE [LARGE SCALE GENOMIC DNA]</scope>
    <source>
        <strain evidence="3">Zn</strain>
    </source>
</reference>
<gene>
    <name evidence="2" type="ORF">OIDMADRAFT_60249</name>
</gene>
<protein>
    <submittedName>
        <fullName evidence="2">Uncharacterized protein</fullName>
    </submittedName>
</protein>